<feature type="non-terminal residue" evidence="8">
    <location>
        <position position="1"/>
    </location>
</feature>
<feature type="coiled-coil region" evidence="5">
    <location>
        <begin position="1319"/>
        <end position="1346"/>
    </location>
</feature>
<feature type="compositionally biased region" description="Basic and acidic residues" evidence="6">
    <location>
        <begin position="185"/>
        <end position="204"/>
    </location>
</feature>
<dbReference type="Pfam" id="PF25396">
    <property type="entry name" value="ZNFX1"/>
    <property type="match status" value="1"/>
</dbReference>
<feature type="region of interest" description="Disordered" evidence="6">
    <location>
        <begin position="2035"/>
        <end position="2057"/>
    </location>
</feature>
<comment type="caution">
    <text evidence="8">The sequence shown here is derived from an EMBL/GenBank/DDBJ whole genome shotgun (WGS) entry which is preliminary data.</text>
</comment>
<evidence type="ECO:0000256" key="3">
    <source>
        <dbReference type="ARBA" id="ARBA00022771"/>
    </source>
</evidence>
<dbReference type="CDD" id="cd06008">
    <property type="entry name" value="NF-X1-zinc-finger"/>
    <property type="match status" value="1"/>
</dbReference>
<dbReference type="PANTHER" id="PTHR10887:SF341">
    <property type="entry name" value="NFX1-TYPE ZINC FINGER-CONTAINING PROTEIN 1"/>
    <property type="match status" value="1"/>
</dbReference>
<dbReference type="CDD" id="cd18808">
    <property type="entry name" value="SF1_C_Upf1"/>
    <property type="match status" value="1"/>
</dbReference>
<dbReference type="Pfam" id="PF13087">
    <property type="entry name" value="AAA_12"/>
    <property type="match status" value="1"/>
</dbReference>
<feature type="region of interest" description="Disordered" evidence="6">
    <location>
        <begin position="77"/>
        <end position="290"/>
    </location>
</feature>
<keyword evidence="9" id="KW-1185">Reference proteome</keyword>
<gene>
    <name evidence="8" type="ORF">BaRGS_00010617</name>
</gene>
<feature type="domain" description="NF-X1-type" evidence="7">
    <location>
        <begin position="1671"/>
        <end position="1693"/>
    </location>
</feature>
<feature type="compositionally biased region" description="Basic and acidic residues" evidence="6">
    <location>
        <begin position="96"/>
        <end position="113"/>
    </location>
</feature>
<dbReference type="FunFam" id="3.40.50.300:FF:001366">
    <property type="entry name" value="ATP binding protein, putative"/>
    <property type="match status" value="1"/>
</dbReference>
<feature type="region of interest" description="Disordered" evidence="6">
    <location>
        <begin position="512"/>
        <end position="531"/>
    </location>
</feature>
<keyword evidence="3" id="KW-0863">Zinc-finger</keyword>
<dbReference type="EMBL" id="JACVVK020000053">
    <property type="protein sequence ID" value="KAK7498029.1"/>
    <property type="molecule type" value="Genomic_DNA"/>
</dbReference>
<dbReference type="InterPro" id="IPR045055">
    <property type="entry name" value="DNA2/NAM7-like"/>
</dbReference>
<evidence type="ECO:0000256" key="1">
    <source>
        <dbReference type="ARBA" id="ARBA00022723"/>
    </source>
</evidence>
<dbReference type="CDD" id="cd17936">
    <property type="entry name" value="EEXXEc_NFX1"/>
    <property type="match status" value="1"/>
</dbReference>
<dbReference type="InterPro" id="IPR000967">
    <property type="entry name" value="Znf_NFX1"/>
</dbReference>
<dbReference type="SMART" id="SM00438">
    <property type="entry name" value="ZnF_NFX"/>
    <property type="match status" value="4"/>
</dbReference>
<keyword evidence="5" id="KW-0175">Coiled coil</keyword>
<feature type="region of interest" description="Disordered" evidence="6">
    <location>
        <begin position="2366"/>
        <end position="2418"/>
    </location>
</feature>
<feature type="compositionally biased region" description="Basic and acidic residues" evidence="6">
    <location>
        <begin position="149"/>
        <end position="169"/>
    </location>
</feature>
<dbReference type="Gene3D" id="3.40.50.300">
    <property type="entry name" value="P-loop containing nucleotide triphosphate hydrolases"/>
    <property type="match status" value="3"/>
</dbReference>
<dbReference type="SUPFAM" id="SSF52540">
    <property type="entry name" value="P-loop containing nucleoside triphosphate hydrolases"/>
    <property type="match status" value="1"/>
</dbReference>
<dbReference type="InterPro" id="IPR041677">
    <property type="entry name" value="DNA2/NAM7_AAA_11"/>
</dbReference>
<dbReference type="InterPro" id="IPR047187">
    <property type="entry name" value="SF1_C_Upf1"/>
</dbReference>
<accession>A0ABD0LEL3</accession>
<evidence type="ECO:0000256" key="4">
    <source>
        <dbReference type="ARBA" id="ARBA00022833"/>
    </source>
</evidence>
<evidence type="ECO:0000313" key="9">
    <source>
        <dbReference type="Proteomes" id="UP001519460"/>
    </source>
</evidence>
<dbReference type="Proteomes" id="UP001519460">
    <property type="component" value="Unassembled WGS sequence"/>
</dbReference>
<keyword evidence="1" id="KW-0479">Metal-binding</keyword>
<keyword evidence="4" id="KW-0862">Zinc</keyword>
<feature type="compositionally biased region" description="Basic and acidic residues" evidence="6">
    <location>
        <begin position="2408"/>
        <end position="2418"/>
    </location>
</feature>
<feature type="domain" description="NF-X1-type" evidence="7">
    <location>
        <begin position="1787"/>
        <end position="1810"/>
    </location>
</feature>
<feature type="compositionally biased region" description="Gly residues" evidence="6">
    <location>
        <begin position="127"/>
        <end position="146"/>
    </location>
</feature>
<feature type="compositionally biased region" description="Basic and acidic residues" evidence="6">
    <location>
        <begin position="217"/>
        <end position="254"/>
    </location>
</feature>
<feature type="domain" description="NF-X1-type" evidence="7">
    <location>
        <begin position="1700"/>
        <end position="1720"/>
    </location>
</feature>
<name>A0ABD0LEL3_9CAEN</name>
<reference evidence="8 9" key="1">
    <citation type="journal article" date="2023" name="Sci. Data">
        <title>Genome assembly of the Korean intertidal mud-creeper Batillaria attramentaria.</title>
        <authorList>
            <person name="Patra A.K."/>
            <person name="Ho P.T."/>
            <person name="Jun S."/>
            <person name="Lee S.J."/>
            <person name="Kim Y."/>
            <person name="Won Y.J."/>
        </authorList>
    </citation>
    <scope>NUCLEOTIDE SEQUENCE [LARGE SCALE GENOMIC DNA]</scope>
    <source>
        <strain evidence="8">Wonlab-2016</strain>
    </source>
</reference>
<dbReference type="Pfam" id="PF13086">
    <property type="entry name" value="AAA_11"/>
    <property type="match status" value="2"/>
</dbReference>
<evidence type="ECO:0000259" key="7">
    <source>
        <dbReference type="SMART" id="SM00438"/>
    </source>
</evidence>
<dbReference type="InterPro" id="IPR057373">
    <property type="entry name" value="ZNFX1"/>
</dbReference>
<dbReference type="PANTHER" id="PTHR10887">
    <property type="entry name" value="DNA2/NAM7 HELICASE FAMILY"/>
    <property type="match status" value="1"/>
</dbReference>
<evidence type="ECO:0000256" key="6">
    <source>
        <dbReference type="SAM" id="MobiDB-lite"/>
    </source>
</evidence>
<evidence type="ECO:0000313" key="8">
    <source>
        <dbReference type="EMBL" id="KAK7498029.1"/>
    </source>
</evidence>
<evidence type="ECO:0000256" key="5">
    <source>
        <dbReference type="SAM" id="Coils"/>
    </source>
</evidence>
<feature type="compositionally biased region" description="Basic residues" evidence="6">
    <location>
        <begin position="206"/>
        <end position="216"/>
    </location>
</feature>
<keyword evidence="2" id="KW-0677">Repeat</keyword>
<feature type="region of interest" description="Disordered" evidence="6">
    <location>
        <begin position="1999"/>
        <end position="2020"/>
    </location>
</feature>
<organism evidence="8 9">
    <name type="scientific">Batillaria attramentaria</name>
    <dbReference type="NCBI Taxonomy" id="370345"/>
    <lineage>
        <taxon>Eukaryota</taxon>
        <taxon>Metazoa</taxon>
        <taxon>Spiralia</taxon>
        <taxon>Lophotrochozoa</taxon>
        <taxon>Mollusca</taxon>
        <taxon>Gastropoda</taxon>
        <taxon>Caenogastropoda</taxon>
        <taxon>Sorbeoconcha</taxon>
        <taxon>Cerithioidea</taxon>
        <taxon>Batillariidae</taxon>
        <taxon>Batillaria</taxon>
    </lineage>
</organism>
<evidence type="ECO:0000256" key="2">
    <source>
        <dbReference type="ARBA" id="ARBA00022737"/>
    </source>
</evidence>
<proteinExistence type="predicted"/>
<dbReference type="GO" id="GO:0008270">
    <property type="term" value="F:zinc ion binding"/>
    <property type="evidence" value="ECO:0007669"/>
    <property type="project" value="UniProtKB-KW"/>
</dbReference>
<dbReference type="InterPro" id="IPR041679">
    <property type="entry name" value="DNA2/NAM7-like_C"/>
</dbReference>
<feature type="compositionally biased region" description="Polar residues" evidence="6">
    <location>
        <begin position="2041"/>
        <end position="2057"/>
    </location>
</feature>
<protein>
    <recommendedName>
        <fullName evidence="7">NF-X1-type domain-containing protein</fullName>
    </recommendedName>
</protein>
<dbReference type="InterPro" id="IPR027417">
    <property type="entry name" value="P-loop_NTPase"/>
</dbReference>
<feature type="domain" description="NF-X1-type" evidence="7">
    <location>
        <begin position="1845"/>
        <end position="1862"/>
    </location>
</feature>
<sequence length="2418" mass="272834">GNEPCGGWKTRNFPIRACPENRSWYDRGDNWSNRGGHWNNRPGLLGDPTDHWNVQAGAWSPWDEVWNVCEPGLAGNFGADDFRSGSGRNGRGIGEFGRERDGRLGERRDKDRTAGAAVRRGLAGDLTKGGGGRGQRGRGPGRGCDGGPSEERGKDRRGNATRETRGCRERRGKGRAFDVGQWEEDTGKDKRVAAGGETRGDGGRGQRAHVLRGKGKPQRESEGREKKGTEDQRTQDGERSGDKDGGGRTLKTDGQDSLVEESAEDIVPPEAREEARSQTHHRTRDTNEGRCKETLVYEDTAEAPERGVTERLLLEVKDVHTVDETVGKRSLLPNTGFDLNNIHDIKDPDKLAVLVNEQVQGLVGLLGSSVVCLEESKQLLRTITSACASTDQKEAVLNILQTVCSSRFLDSHLTVLISKLVVQPDLKSNAHSNAAGDVIEVVEMIQQLITQVCQTLPSHASKCSLLLTYLLQTKKVMSVLRTSKPSLDEDLRDLQEECERCVSMVQSQHRALARRRNEPHEDDAVPPDDFSQLSVIPDDRDVDCARKPFLRSPRDHSHRGVGASGGLVPVFPVLLEGTGRTVQLLEMSLGYRHESRANKKKGAFKDTDHYLDVHLRLLREDYIRPLREGLREYRRVETLKHQLVFDITRFKHVKWQHSKRLPFGALLCLSDDDFETLHFAVVDRRDPKDLEQGIIRVRFESGLGRLLQVTPNDVFTMAETPALFEAYRHVLEALKQMKDTPLPFARHIVECRDDVKPPKYLRTAEPVRMKISLDGGKSHSDDTYVPVLQLEEWPPLEETGLDSSQLEAVQTALTKELAIIQGPPGTGKTYVGLKVAEILLDNRSVWTGVRDGRPILVVCYTNHALDQFLTGIINFCQCGVIRVGTRSKIPELEEYNLKEVKRGWNSTVSTLITERRQLLKDVENKLKMYLAQTEWIEKGEVLDAKDLTDSIEEGQYRSLESRGDISRGFTTSWLALGDMMEQQAGETDPYTLLEREVTSHILRGRDTCSEKDVSLQKVHSLSYGVRAKLYRFWRNKFLGHFHQKGCLDTRPLVLAKTEILPDELLRSVVDRKLYNAITGPMLKQHQSETGYCIRAWLGVHPSSVEVVKAIITGHSTRDESCIHPSSAMSLPRKVRVQLYRFWLARFRQYLENHWMESTRRNKRVPRWVQQGLEEARREILPDDALKTVMGALLFASIQRHMLERHAWQCRYMIQAWLGIARFARDPQALENVLGRQSQNAVVTTTEKMAEELDQSDEWTIPDWVRKCRKAQLDQTIRAVKPMTEREARTIRDLWDPTLSMKDRVRLYLFWVQKHRPVLSEQLQRAKDAYEEESRHLQDLKSKLDIEILSRARVIGMTTTRAARYRQVLDKIRCPIVIIEEAAEVLEAHVVTTLHESCQHLILIGDHQQLRPSPTVYELCRHYQLDLSLFERLVNNKLPHSTLAVQHRMRPEVARLVRHIYPHLEDHVTTLDRPHIRGVKQDVFLFHHEVTELTHHDTDSKYNEHEAEMVMKLCRYLLLQDYAPHSITVLAAYTGQILRLKNIMQEKDFRGVLVTSVDNYQGEENDVIILSLVRSNEEGSVGFLGTDNRVCVALSRARNGLYAFGNFKILCERSKLWQKVVATAQERGQLGEAIVLRCENHPDTQIQASAPSDFSAAPEGGCRLPCEARLDCGHVCELLCHGYDRNHEQYRCTKPCERRVCELDLHPCPNKCYEDCDDCMVMVEKTLPQCGHTARMECGSNPHNFTCSLPCQAVQPCGHQCSGKCGDCVRHGFHSTLCPVEVERTLPCGHVVKFPCHEQSTDKPCYHPCGAKLDCGHDCPGTCVQCLGGRVHVPCTQTCGKILQGCGHKCPLPCGTKCLPCKERCSSECEHGSCSLTCGEPCQPCQEPCLKRCRHKGCRSTCDQPCEPCQQPCTRNLHCRHLCRGLCGEKCVCYPCNVRRYVQLADGLAVATDKGNQPQNTHRLAVTMDEGGQPKNTDSLVTKSDLADQAKNMDDVAITTDKADEPSNTDGVKAGHPKSKGSVAVAMKNKNALVVTTEESDQPTSKDVASSQDEGSQTVDTTRLIKLPSCGHVFDVIALDVYVEKTLRTLPPGAVLPCPACPKPILDWHCWRYCSRLRERHLAKQDLKRNLIGATRVSPDLQWEVEQSVKMLPCRLVIKPALRLMDANKALALTCLCKLTWVTTSIWDLLDRQAHKQECQAIQMQLTALTDALAHPTTLRTEQSRRQLSLETKRLAYMTLLLCARERFQRLGSRYTPSELARKQKLNQQNEENAANLIQRTSRYMEILKSKQLQDFPTSDMDDVIAQSGIGAHSLETKLEKAITILDASWATVCELNLSELVDESARMYHVPEGLIRRFQLSLAEPRREQGAHAAQQSKGYGVPQEGTMDFVSHGRTPQRGRGSGRARGAREVNRTQRS</sequence>